<dbReference type="EMBL" id="CAICTM010002747">
    <property type="protein sequence ID" value="CAB9530116.1"/>
    <property type="molecule type" value="Genomic_DNA"/>
</dbReference>
<dbReference type="Pfam" id="PF20710">
    <property type="entry name" value="DUF6824"/>
    <property type="match status" value="1"/>
</dbReference>
<evidence type="ECO:0000256" key="1">
    <source>
        <dbReference type="SAM" id="MobiDB-lite"/>
    </source>
</evidence>
<dbReference type="InterPro" id="IPR049227">
    <property type="entry name" value="DUF6824"/>
</dbReference>
<sequence length="406" mass="43808">MATTLSCPKKAKAAANKQKKKEFRCYLSDNYQPHEQDVLIGRGRLVENHKGNHRFKALIQAHLVAYYNAQTKATKTTIILRIFQDIKRTAQADGGAGFIKRESSSKRWFVIEDSAARISIAQAFRDALASEYKSSKQYKQQKRKEQGRVCLQAQANMIMCSLGGNANAPQGLEAGTLAEFYLSNLDGSAPFGNGMTLGNAGGSILDSLKAQEEEPKFNAMLPPPPPPLVPMVSSDGRDLSHRLRGILNTVSNVVADDEGEHDLLSSTATAGPMTFPQANGPMTFPQGNGDSGLLSSLYSAIGGSNMDMTIDPFEPTPLAVEPKKLQQGGSFSKDLDWGGTMLTGGMSEASLVVNMIKVPSSSHSHQEEQPKKEQPQSPQLPSSSSSDDFQIFDSTPLSDIRAALSA</sequence>
<dbReference type="Proteomes" id="UP001153069">
    <property type="component" value="Unassembled WGS sequence"/>
</dbReference>
<feature type="compositionally biased region" description="Low complexity" evidence="1">
    <location>
        <begin position="375"/>
        <end position="386"/>
    </location>
</feature>
<organism evidence="3 4">
    <name type="scientific">Seminavis robusta</name>
    <dbReference type="NCBI Taxonomy" id="568900"/>
    <lineage>
        <taxon>Eukaryota</taxon>
        <taxon>Sar</taxon>
        <taxon>Stramenopiles</taxon>
        <taxon>Ochrophyta</taxon>
        <taxon>Bacillariophyta</taxon>
        <taxon>Bacillariophyceae</taxon>
        <taxon>Bacillariophycidae</taxon>
        <taxon>Naviculales</taxon>
        <taxon>Naviculaceae</taxon>
        <taxon>Seminavis</taxon>
    </lineage>
</organism>
<feature type="region of interest" description="Disordered" evidence="1">
    <location>
        <begin position="359"/>
        <end position="392"/>
    </location>
</feature>
<comment type="caution">
    <text evidence="3">The sequence shown here is derived from an EMBL/GenBank/DDBJ whole genome shotgun (WGS) entry which is preliminary data.</text>
</comment>
<keyword evidence="4" id="KW-1185">Reference proteome</keyword>
<proteinExistence type="predicted"/>
<dbReference type="AlphaFoldDB" id="A0A9N8F2K1"/>
<reference evidence="3" key="1">
    <citation type="submission" date="2020-06" db="EMBL/GenBank/DDBJ databases">
        <authorList>
            <consortium name="Plant Systems Biology data submission"/>
        </authorList>
    </citation>
    <scope>NUCLEOTIDE SEQUENCE</scope>
    <source>
        <strain evidence="3">D6</strain>
    </source>
</reference>
<name>A0A9N8F2K1_9STRA</name>
<gene>
    <name evidence="3" type="ORF">SEMRO_2749_G336210.1</name>
</gene>
<feature type="domain" description="DUF6824" evidence="2">
    <location>
        <begin position="37"/>
        <end position="126"/>
    </location>
</feature>
<accession>A0A9N8F2K1</accession>
<protein>
    <submittedName>
        <fullName evidence="3">Nitrilase family, member 2</fullName>
    </submittedName>
</protein>
<feature type="compositionally biased region" description="Basic and acidic residues" evidence="1">
    <location>
        <begin position="364"/>
        <end position="374"/>
    </location>
</feature>
<evidence type="ECO:0000313" key="4">
    <source>
        <dbReference type="Proteomes" id="UP001153069"/>
    </source>
</evidence>
<evidence type="ECO:0000259" key="2">
    <source>
        <dbReference type="Pfam" id="PF20710"/>
    </source>
</evidence>
<evidence type="ECO:0000313" key="3">
    <source>
        <dbReference type="EMBL" id="CAB9530116.1"/>
    </source>
</evidence>